<dbReference type="EMBL" id="LNQE01000262">
    <property type="protein sequence ID" value="KUG28061.1"/>
    <property type="molecule type" value="Genomic_DNA"/>
</dbReference>
<dbReference type="AlphaFoldDB" id="A0A0W8G4M9"/>
<keyword evidence="1" id="KW-0472">Membrane</keyword>
<name>A0A0W8G4M9_9ZZZZ</name>
<feature type="transmembrane region" description="Helical" evidence="1">
    <location>
        <begin position="20"/>
        <end position="38"/>
    </location>
</feature>
<evidence type="ECO:0000256" key="1">
    <source>
        <dbReference type="SAM" id="Phobius"/>
    </source>
</evidence>
<sequence>MSLFGTPSRRSSPLERFVRGMALLAVVAGVLWAFDVRFSRLADRLQSQQAISDATGGLSEEDRRFLRQAAEDLRTRFGLELRVRVGPDGLDAPELDEKTVYIGLSPEALSARVILPPLAARALGPDFMAVVEKEILAAALAEGQWPTGLRAAAVFLERQLSEPRTGEN</sequence>
<protein>
    <recommendedName>
        <fullName evidence="3">TPM domain-containing protein</fullName>
    </recommendedName>
</protein>
<organism evidence="2">
    <name type="scientific">hydrocarbon metagenome</name>
    <dbReference type="NCBI Taxonomy" id="938273"/>
    <lineage>
        <taxon>unclassified sequences</taxon>
        <taxon>metagenomes</taxon>
        <taxon>ecological metagenomes</taxon>
    </lineage>
</organism>
<reference evidence="2" key="1">
    <citation type="journal article" date="2015" name="Proc. Natl. Acad. Sci. U.S.A.">
        <title>Networks of energetic and metabolic interactions define dynamics in microbial communities.</title>
        <authorList>
            <person name="Embree M."/>
            <person name="Liu J.K."/>
            <person name="Al-Bassam M.M."/>
            <person name="Zengler K."/>
        </authorList>
    </citation>
    <scope>NUCLEOTIDE SEQUENCE</scope>
</reference>
<keyword evidence="1" id="KW-0812">Transmembrane</keyword>
<comment type="caution">
    <text evidence="2">The sequence shown here is derived from an EMBL/GenBank/DDBJ whole genome shotgun (WGS) entry which is preliminary data.</text>
</comment>
<evidence type="ECO:0000313" key="2">
    <source>
        <dbReference type="EMBL" id="KUG28061.1"/>
    </source>
</evidence>
<keyword evidence="1" id="KW-1133">Transmembrane helix</keyword>
<evidence type="ECO:0008006" key="3">
    <source>
        <dbReference type="Google" id="ProtNLM"/>
    </source>
</evidence>
<accession>A0A0W8G4M9</accession>
<gene>
    <name evidence="2" type="ORF">ASZ90_002082</name>
</gene>
<proteinExistence type="predicted"/>